<evidence type="ECO:0000256" key="4">
    <source>
        <dbReference type="ARBA" id="ARBA00012564"/>
    </source>
</evidence>
<proteinExistence type="inferred from homology"/>
<evidence type="ECO:0000256" key="7">
    <source>
        <dbReference type="ARBA" id="ARBA00022670"/>
    </source>
</evidence>
<dbReference type="OrthoDB" id="3885507at2"/>
<dbReference type="EMBL" id="VIVK01000001">
    <property type="protein sequence ID" value="TWD82729.1"/>
    <property type="molecule type" value="Genomic_DNA"/>
</dbReference>
<dbReference type="GO" id="GO:0005737">
    <property type="term" value="C:cytoplasm"/>
    <property type="evidence" value="ECO:0007669"/>
    <property type="project" value="TreeGrafter"/>
</dbReference>
<accession>A0A561BV33</accession>
<evidence type="ECO:0000256" key="11">
    <source>
        <dbReference type="ARBA" id="ARBA00023049"/>
    </source>
</evidence>
<keyword evidence="9" id="KW-0378">Hydrolase</keyword>
<keyword evidence="7" id="KW-0645">Protease</keyword>
<name>A0A561BV33_9ACTN</name>
<keyword evidence="18" id="KW-1185">Reference proteome</keyword>
<dbReference type="EC" id="3.4.11.2" evidence="4"/>
<dbReference type="InterPro" id="IPR027268">
    <property type="entry name" value="Peptidase_M4/M1_CTD_sf"/>
</dbReference>
<dbReference type="RefSeq" id="WP_145808530.1">
    <property type="nucleotide sequence ID" value="NZ_VIVK01000001.1"/>
</dbReference>
<dbReference type="PANTHER" id="PTHR11533">
    <property type="entry name" value="PROTEASE M1 ZINC METALLOPROTEASE"/>
    <property type="match status" value="1"/>
</dbReference>
<dbReference type="GO" id="GO:0043171">
    <property type="term" value="P:peptide catabolic process"/>
    <property type="evidence" value="ECO:0007669"/>
    <property type="project" value="TreeGrafter"/>
</dbReference>
<dbReference type="GO" id="GO:0042277">
    <property type="term" value="F:peptide binding"/>
    <property type="evidence" value="ECO:0007669"/>
    <property type="project" value="TreeGrafter"/>
</dbReference>
<dbReference type="InterPro" id="IPR001930">
    <property type="entry name" value="Peptidase_M1"/>
</dbReference>
<dbReference type="PRINTS" id="PR00756">
    <property type="entry name" value="ALADIPTASE"/>
</dbReference>
<evidence type="ECO:0000259" key="14">
    <source>
        <dbReference type="Pfam" id="PF01433"/>
    </source>
</evidence>
<dbReference type="CDD" id="cd09602">
    <property type="entry name" value="M1_APN"/>
    <property type="match status" value="1"/>
</dbReference>
<dbReference type="GO" id="GO:0016285">
    <property type="term" value="F:alanyl aminopeptidase activity"/>
    <property type="evidence" value="ECO:0007669"/>
    <property type="project" value="UniProtKB-EC"/>
</dbReference>
<evidence type="ECO:0000256" key="8">
    <source>
        <dbReference type="ARBA" id="ARBA00022723"/>
    </source>
</evidence>
<dbReference type="InterPro" id="IPR050344">
    <property type="entry name" value="Peptidase_M1_aminopeptidases"/>
</dbReference>
<gene>
    <name evidence="17" type="ORF">FB561_3869</name>
</gene>
<comment type="cofactor">
    <cofactor evidence="2">
        <name>Zn(2+)</name>
        <dbReference type="ChEBI" id="CHEBI:29105"/>
    </cofactor>
</comment>
<dbReference type="NCBIfam" id="TIGR02412">
    <property type="entry name" value="pepN_strep_liv"/>
    <property type="match status" value="1"/>
</dbReference>
<evidence type="ECO:0000256" key="9">
    <source>
        <dbReference type="ARBA" id="ARBA00022801"/>
    </source>
</evidence>
<feature type="domain" description="Aminopeptidase N-like N-terminal" evidence="16">
    <location>
        <begin position="119"/>
        <end position="196"/>
    </location>
</feature>
<feature type="domain" description="ERAP1-like C-terminal" evidence="15">
    <location>
        <begin position="534"/>
        <end position="840"/>
    </location>
</feature>
<evidence type="ECO:0000256" key="5">
    <source>
        <dbReference type="ARBA" id="ARBA00015611"/>
    </source>
</evidence>
<comment type="similarity">
    <text evidence="3">Belongs to the peptidase M1 family.</text>
</comment>
<dbReference type="InterPro" id="IPR042097">
    <property type="entry name" value="Aminopeptidase_N-like_N_sf"/>
</dbReference>
<dbReference type="InterPro" id="IPR014782">
    <property type="entry name" value="Peptidase_M1_dom"/>
</dbReference>
<evidence type="ECO:0000256" key="1">
    <source>
        <dbReference type="ARBA" id="ARBA00000098"/>
    </source>
</evidence>
<evidence type="ECO:0000256" key="3">
    <source>
        <dbReference type="ARBA" id="ARBA00010136"/>
    </source>
</evidence>
<dbReference type="GO" id="GO:0008270">
    <property type="term" value="F:zinc ion binding"/>
    <property type="evidence" value="ECO:0007669"/>
    <property type="project" value="InterPro"/>
</dbReference>
<dbReference type="GO" id="GO:0016020">
    <property type="term" value="C:membrane"/>
    <property type="evidence" value="ECO:0007669"/>
    <property type="project" value="TreeGrafter"/>
</dbReference>
<comment type="catalytic activity">
    <reaction evidence="1">
        <text>Release of an N-terminal amino acid, Xaa-|-Yaa- from a peptide, amide or arylamide. Xaa is preferably Ala, but may be most amino acids including Pro (slow action). When a terminal hydrophobic residue is followed by a prolyl residue, the two may be released as an intact Xaa-Pro dipeptide.</text>
        <dbReference type="EC" id="3.4.11.2"/>
    </reaction>
</comment>
<keyword evidence="8" id="KW-0479">Metal-binding</keyword>
<dbReference type="SUPFAM" id="SSF63737">
    <property type="entry name" value="Leukotriene A4 hydrolase N-terminal domain"/>
    <property type="match status" value="1"/>
</dbReference>
<dbReference type="Proteomes" id="UP000318380">
    <property type="component" value="Unassembled WGS sequence"/>
</dbReference>
<dbReference type="FunFam" id="1.10.390.10:FF:000004">
    <property type="entry name" value="Aminopeptidase N"/>
    <property type="match status" value="1"/>
</dbReference>
<reference evidence="17 18" key="1">
    <citation type="submission" date="2019-06" db="EMBL/GenBank/DDBJ databases">
        <title>Sequencing the genomes of 1000 actinobacteria strains.</title>
        <authorList>
            <person name="Klenk H.-P."/>
        </authorList>
    </citation>
    <scope>NUCLEOTIDE SEQUENCE [LARGE SCALE GENOMIC DNA]</scope>
    <source>
        <strain evidence="17 18">DSM 24683</strain>
    </source>
</reference>
<dbReference type="GO" id="GO:0005615">
    <property type="term" value="C:extracellular space"/>
    <property type="evidence" value="ECO:0007669"/>
    <property type="project" value="TreeGrafter"/>
</dbReference>
<dbReference type="Gene3D" id="2.60.40.1730">
    <property type="entry name" value="tricorn interacting facor f3 domain"/>
    <property type="match status" value="1"/>
</dbReference>
<dbReference type="Pfam" id="PF01433">
    <property type="entry name" value="Peptidase_M1"/>
    <property type="match status" value="1"/>
</dbReference>
<dbReference type="PANTHER" id="PTHR11533:SF174">
    <property type="entry name" value="PUROMYCIN-SENSITIVE AMINOPEPTIDASE-RELATED"/>
    <property type="match status" value="1"/>
</dbReference>
<dbReference type="FunFam" id="2.60.40.1730:FF:000010">
    <property type="entry name" value="Putative aminopeptidase N"/>
    <property type="match status" value="1"/>
</dbReference>
<dbReference type="GO" id="GO:0070006">
    <property type="term" value="F:metalloaminopeptidase activity"/>
    <property type="evidence" value="ECO:0007669"/>
    <property type="project" value="TreeGrafter"/>
</dbReference>
<keyword evidence="11" id="KW-0482">Metalloprotease</keyword>
<dbReference type="AlphaFoldDB" id="A0A561BV33"/>
<dbReference type="InterPro" id="IPR045357">
    <property type="entry name" value="Aminopeptidase_N-like_N"/>
</dbReference>
<sequence length="857" mass="94666">MPGTNLTRDEARTRAGLISDVSYAIELDLTTAATGAATFASTTTLTFGAEAGASTFADLIAAGVREVTLNGRSLDPETVYDGSRIQLDDLRERNELHVVADCIYSRTGEGLHRSVDPADKETYLYTQFEVPDARRVFVTFEQPDLKAPFSFTVTAPARWVVISNAPTPEPTPVKGVDGEEFATWTFAPTEPMSTYITAVVAGPYHVVTDVYKGPNGTYPLSLLCRPSLAEALDADDVFEVTKQGFELFERAFGRPYPFHKYDQAFVPEYNMGAMENAGCVTLRDEYIFRSRTTHAELEARANTVLHELAHMWFGDLVTMTWWDDLWLNESFAEWASHWAQAVATEKYNGAWTTFCNARKNWAYRQDQLPSTHPIAADMVDFHAVEVNFDGITYAKGASALRQLVAFVGEDTFVAALKEYFADHAFGNTELTDLLKPLEKASGRDLDDWTERWLRTAGVNTLRADFSVDDSGAFTAFAIEQTAAADFPVLRPHRLAVGLYRRTDEGLVRTERFEVDIDGPRTELAELVGATQPDLVLLNDDDLTYAKIRLDERSRATLVESIDQLTDSLARALAWGAAWDMTRDAEMPASQYVGIVLKGIRAETDLTGVRSLLGQATSAINSYAAPEHRAELRAQYEQTLVELLTTAEAGSDHQLAFARAYIGGVFSAAGADRLAQWLDGADLPEGLVVDTDLRWTLLVALARLGRVDGDRIDDELTRDTTITGQERAAQARAARPTAEAKEAAWRIAVESEDTPNETQFRTILGFQQPGQEDLLRPYVGRYLAAAKDVYTRLGSSMGENVLVYLSPRNLPEEPTLRALTEWLDTEAGSVDAPTLRYVGEARADLVRALDAQRCDAAG</sequence>
<dbReference type="GO" id="GO:0006508">
    <property type="term" value="P:proteolysis"/>
    <property type="evidence" value="ECO:0007669"/>
    <property type="project" value="UniProtKB-KW"/>
</dbReference>
<feature type="domain" description="Peptidase M1 membrane alanine aminopeptidase" evidence="14">
    <location>
        <begin position="238"/>
        <end position="452"/>
    </location>
</feature>
<dbReference type="Pfam" id="PF17900">
    <property type="entry name" value="Peptidase_M1_N"/>
    <property type="match status" value="1"/>
</dbReference>
<keyword evidence="6 17" id="KW-0031">Aminopeptidase</keyword>
<dbReference type="Gene3D" id="1.10.390.10">
    <property type="entry name" value="Neutral Protease Domain 2"/>
    <property type="match status" value="1"/>
</dbReference>
<evidence type="ECO:0000313" key="17">
    <source>
        <dbReference type="EMBL" id="TWD82729.1"/>
    </source>
</evidence>
<comment type="caution">
    <text evidence="17">The sequence shown here is derived from an EMBL/GenBank/DDBJ whole genome shotgun (WGS) entry which is preliminary data.</text>
</comment>
<evidence type="ECO:0000259" key="15">
    <source>
        <dbReference type="Pfam" id="PF11838"/>
    </source>
</evidence>
<evidence type="ECO:0000256" key="13">
    <source>
        <dbReference type="ARBA" id="ARBA00031533"/>
    </source>
</evidence>
<evidence type="ECO:0000259" key="16">
    <source>
        <dbReference type="Pfam" id="PF17900"/>
    </source>
</evidence>
<organism evidence="17 18">
    <name type="scientific">Kribbella amoyensis</name>
    <dbReference type="NCBI Taxonomy" id="996641"/>
    <lineage>
        <taxon>Bacteria</taxon>
        <taxon>Bacillati</taxon>
        <taxon>Actinomycetota</taxon>
        <taxon>Actinomycetes</taxon>
        <taxon>Propionibacteriales</taxon>
        <taxon>Kribbellaceae</taxon>
        <taxon>Kribbella</taxon>
    </lineage>
</organism>
<protein>
    <recommendedName>
        <fullName evidence="5">Aminopeptidase N</fullName>
        <ecNumber evidence="4">3.4.11.2</ecNumber>
    </recommendedName>
    <alternativeName>
        <fullName evidence="12">Alanine aminopeptidase</fullName>
    </alternativeName>
    <alternativeName>
        <fullName evidence="13">Lysyl aminopeptidase</fullName>
    </alternativeName>
</protein>
<evidence type="ECO:0000256" key="10">
    <source>
        <dbReference type="ARBA" id="ARBA00022833"/>
    </source>
</evidence>
<evidence type="ECO:0000256" key="6">
    <source>
        <dbReference type="ARBA" id="ARBA00022438"/>
    </source>
</evidence>
<evidence type="ECO:0000256" key="2">
    <source>
        <dbReference type="ARBA" id="ARBA00001947"/>
    </source>
</evidence>
<dbReference type="InterPro" id="IPR012778">
    <property type="entry name" value="Pept_M1_aminopeptidase"/>
</dbReference>
<dbReference type="SUPFAM" id="SSF55486">
    <property type="entry name" value="Metalloproteases ('zincins'), catalytic domain"/>
    <property type="match status" value="1"/>
</dbReference>
<dbReference type="Pfam" id="PF11838">
    <property type="entry name" value="ERAP1_C"/>
    <property type="match status" value="1"/>
</dbReference>
<evidence type="ECO:0000256" key="12">
    <source>
        <dbReference type="ARBA" id="ARBA00029811"/>
    </source>
</evidence>
<evidence type="ECO:0000313" key="18">
    <source>
        <dbReference type="Proteomes" id="UP000318380"/>
    </source>
</evidence>
<keyword evidence="10" id="KW-0862">Zinc</keyword>
<dbReference type="InterPro" id="IPR024571">
    <property type="entry name" value="ERAP1-like_C_dom"/>
</dbReference>